<name>A0A8J3QRJ8_9ACTN</name>
<dbReference type="PANTHER" id="PTHR37817:SF1">
    <property type="entry name" value="N-ACETYLTRANSFERASE EIS"/>
    <property type="match status" value="1"/>
</dbReference>
<dbReference type="RefSeq" id="WP_203918166.1">
    <property type="nucleotide sequence ID" value="NZ_BONZ01000026.1"/>
</dbReference>
<dbReference type="SUPFAM" id="SSF55718">
    <property type="entry name" value="SCP-like"/>
    <property type="match status" value="1"/>
</dbReference>
<reference evidence="2" key="1">
    <citation type="submission" date="2021-01" db="EMBL/GenBank/DDBJ databases">
        <title>Whole genome shotgun sequence of Rugosimonospora africana NBRC 104875.</title>
        <authorList>
            <person name="Komaki H."/>
            <person name="Tamura T."/>
        </authorList>
    </citation>
    <scope>NUCLEOTIDE SEQUENCE</scope>
    <source>
        <strain evidence="2">NBRC 104875</strain>
    </source>
</reference>
<dbReference type="Gene3D" id="3.40.630.30">
    <property type="match status" value="2"/>
</dbReference>
<accession>A0A8J3QRJ8</accession>
<dbReference type="InterPro" id="IPR051554">
    <property type="entry name" value="Acetyltransferase_Eis"/>
</dbReference>
<protein>
    <recommendedName>
        <fullName evidence="1">N-acetyltransferase domain-containing protein</fullName>
    </recommendedName>
</protein>
<dbReference type="PANTHER" id="PTHR37817">
    <property type="entry name" value="N-ACETYLTRANSFERASE EIS"/>
    <property type="match status" value="1"/>
</dbReference>
<proteinExistence type="predicted"/>
<dbReference type="Pfam" id="PF13527">
    <property type="entry name" value="Acetyltransf_9"/>
    <property type="match status" value="1"/>
</dbReference>
<evidence type="ECO:0000313" key="2">
    <source>
        <dbReference type="EMBL" id="GIH14497.1"/>
    </source>
</evidence>
<dbReference type="EMBL" id="BONZ01000026">
    <property type="protein sequence ID" value="GIH14497.1"/>
    <property type="molecule type" value="Genomic_DNA"/>
</dbReference>
<dbReference type="PROSITE" id="PS51186">
    <property type="entry name" value="GNAT"/>
    <property type="match status" value="1"/>
</dbReference>
<dbReference type="GO" id="GO:0034069">
    <property type="term" value="F:aminoglycoside N-acetyltransferase activity"/>
    <property type="evidence" value="ECO:0007669"/>
    <property type="project" value="TreeGrafter"/>
</dbReference>
<keyword evidence="3" id="KW-1185">Reference proteome</keyword>
<evidence type="ECO:0000313" key="3">
    <source>
        <dbReference type="Proteomes" id="UP000642748"/>
    </source>
</evidence>
<dbReference type="AlphaFoldDB" id="A0A8J3QRJ8"/>
<dbReference type="InterPro" id="IPR000182">
    <property type="entry name" value="GNAT_dom"/>
</dbReference>
<evidence type="ECO:0000259" key="1">
    <source>
        <dbReference type="PROSITE" id="PS51186"/>
    </source>
</evidence>
<dbReference type="InterPro" id="IPR016181">
    <property type="entry name" value="Acyl_CoA_acyltransferase"/>
</dbReference>
<dbReference type="InterPro" id="IPR036527">
    <property type="entry name" value="SCP2_sterol-bd_dom_sf"/>
</dbReference>
<comment type="caution">
    <text evidence="2">The sequence shown here is derived from an EMBL/GenBank/DDBJ whole genome shotgun (WGS) entry which is preliminary data.</text>
</comment>
<dbReference type="SUPFAM" id="SSF55729">
    <property type="entry name" value="Acyl-CoA N-acyltransferases (Nat)"/>
    <property type="match status" value="1"/>
</dbReference>
<gene>
    <name evidence="2" type="ORF">Raf01_26690</name>
</gene>
<organism evidence="2 3">
    <name type="scientific">Rugosimonospora africana</name>
    <dbReference type="NCBI Taxonomy" id="556532"/>
    <lineage>
        <taxon>Bacteria</taxon>
        <taxon>Bacillati</taxon>
        <taxon>Actinomycetota</taxon>
        <taxon>Actinomycetes</taxon>
        <taxon>Micromonosporales</taxon>
        <taxon>Micromonosporaceae</taxon>
        <taxon>Rugosimonospora</taxon>
    </lineage>
</organism>
<dbReference type="GO" id="GO:0030649">
    <property type="term" value="P:aminoglycoside antibiotic catabolic process"/>
    <property type="evidence" value="ECO:0007669"/>
    <property type="project" value="TreeGrafter"/>
</dbReference>
<sequence length="395" mass="43068">MQIRRVSAEERLDTSMPLTAYAFAPSPEPVDREKWRDNLPYYQGHSTLMAEDGGRTLAVVTSIPMRQNVRGSVYPMAGIAGVASHPLARRQGHVRTLLTRLLGEMRDDGRPVSALYPFRPSFYHRFGYIGLPMPPTVSFAPADLAPLLRADLPGEVSWERLADGYDGYRDMREQLVARRHGCAILPDYAVARFRDEEQRWLVTARSGGELVGAVTYRITDHGGDLLADDLLTTGPLGRALLLRFFASHVDQVTRVSVRVDPDEAPEQWATDLGFVSEAKVAVPSFHAPMARILSLDALAGMAVGPGRVAVTVVDDLFISGEYLLDGASGKLEVTRGAGMAVPAATLTVAGLSGLVYGVLDPAELAFRDLGTVPDPAADQLRAMFPRQRPYVVAQF</sequence>
<dbReference type="Proteomes" id="UP000642748">
    <property type="component" value="Unassembled WGS sequence"/>
</dbReference>
<feature type="domain" description="N-acetyltransferase" evidence="1">
    <location>
        <begin position="1"/>
        <end position="153"/>
    </location>
</feature>
<dbReference type="Gene3D" id="3.30.1050.10">
    <property type="entry name" value="SCP2 sterol-binding domain"/>
    <property type="match status" value="1"/>
</dbReference>